<protein>
    <submittedName>
        <fullName evidence="1">Uncharacterized protein</fullName>
    </submittedName>
</protein>
<name>A0A0A0K743_CUCSA</name>
<dbReference type="Gramene" id="KGN44127">
    <property type="protein sequence ID" value="KGN44127"/>
    <property type="gene ID" value="Csa_7G199560"/>
</dbReference>
<dbReference type="AlphaFoldDB" id="A0A0A0K743"/>
<evidence type="ECO:0000313" key="1">
    <source>
        <dbReference type="EMBL" id="KGN44127.1"/>
    </source>
</evidence>
<gene>
    <name evidence="1" type="ORF">Csa_7G199560</name>
</gene>
<reference evidence="1 2" key="2">
    <citation type="journal article" date="2009" name="PLoS ONE">
        <title>An integrated genetic and cytogenetic map of the cucumber genome.</title>
        <authorList>
            <person name="Ren Y."/>
            <person name="Zhang Z."/>
            <person name="Liu J."/>
            <person name="Staub J.E."/>
            <person name="Han Y."/>
            <person name="Cheng Z."/>
            <person name="Li X."/>
            <person name="Lu J."/>
            <person name="Miao H."/>
            <person name="Kang H."/>
            <person name="Xie B."/>
            <person name="Gu X."/>
            <person name="Wang X."/>
            <person name="Du Y."/>
            <person name="Jin W."/>
            <person name="Huang S."/>
        </authorList>
    </citation>
    <scope>NUCLEOTIDE SEQUENCE [LARGE SCALE GENOMIC DNA]</scope>
    <source>
        <strain evidence="2">cv. 9930</strain>
    </source>
</reference>
<reference evidence="1 2" key="3">
    <citation type="journal article" date="2010" name="BMC Genomics">
        <title>Transcriptome sequencing and comparative analysis of cucumber flowers with different sex types.</title>
        <authorList>
            <person name="Guo S."/>
            <person name="Zheng Y."/>
            <person name="Joung J.G."/>
            <person name="Liu S."/>
            <person name="Zhang Z."/>
            <person name="Crasta O.R."/>
            <person name="Sobral B.W."/>
            <person name="Xu Y."/>
            <person name="Huang S."/>
            <person name="Fei Z."/>
        </authorList>
    </citation>
    <scope>NUCLEOTIDE SEQUENCE [LARGE SCALE GENOMIC DNA]</scope>
    <source>
        <strain evidence="2">cv. 9930</strain>
    </source>
</reference>
<reference evidence="1 2" key="1">
    <citation type="journal article" date="2009" name="Nat. Genet.">
        <title>The genome of the cucumber, Cucumis sativus L.</title>
        <authorList>
            <person name="Huang S."/>
            <person name="Li R."/>
            <person name="Zhang Z."/>
            <person name="Li L."/>
            <person name="Gu X."/>
            <person name="Fan W."/>
            <person name="Lucas W.J."/>
            <person name="Wang X."/>
            <person name="Xie B."/>
            <person name="Ni P."/>
            <person name="Ren Y."/>
            <person name="Zhu H."/>
            <person name="Li J."/>
            <person name="Lin K."/>
            <person name="Jin W."/>
            <person name="Fei Z."/>
            <person name="Li G."/>
            <person name="Staub J."/>
            <person name="Kilian A."/>
            <person name="van der Vossen E.A."/>
            <person name="Wu Y."/>
            <person name="Guo J."/>
            <person name="He J."/>
            <person name="Jia Z."/>
            <person name="Ren Y."/>
            <person name="Tian G."/>
            <person name="Lu Y."/>
            <person name="Ruan J."/>
            <person name="Qian W."/>
            <person name="Wang M."/>
            <person name="Huang Q."/>
            <person name="Li B."/>
            <person name="Xuan Z."/>
            <person name="Cao J."/>
            <person name="Asan"/>
            <person name="Wu Z."/>
            <person name="Zhang J."/>
            <person name="Cai Q."/>
            <person name="Bai Y."/>
            <person name="Zhao B."/>
            <person name="Han Y."/>
            <person name="Li Y."/>
            <person name="Li X."/>
            <person name="Wang S."/>
            <person name="Shi Q."/>
            <person name="Liu S."/>
            <person name="Cho W.K."/>
            <person name="Kim J.Y."/>
            <person name="Xu Y."/>
            <person name="Heller-Uszynska K."/>
            <person name="Miao H."/>
            <person name="Cheng Z."/>
            <person name="Zhang S."/>
            <person name="Wu J."/>
            <person name="Yang Y."/>
            <person name="Kang H."/>
            <person name="Li M."/>
            <person name="Liang H."/>
            <person name="Ren X."/>
            <person name="Shi Z."/>
            <person name="Wen M."/>
            <person name="Jian M."/>
            <person name="Yang H."/>
            <person name="Zhang G."/>
            <person name="Yang Z."/>
            <person name="Chen R."/>
            <person name="Liu S."/>
            <person name="Li J."/>
            <person name="Ma L."/>
            <person name="Liu H."/>
            <person name="Zhou Y."/>
            <person name="Zhao J."/>
            <person name="Fang X."/>
            <person name="Li G."/>
            <person name="Fang L."/>
            <person name="Li Y."/>
            <person name="Liu D."/>
            <person name="Zheng H."/>
            <person name="Zhang Y."/>
            <person name="Qin N."/>
            <person name="Li Z."/>
            <person name="Yang G."/>
            <person name="Yang S."/>
            <person name="Bolund L."/>
            <person name="Kristiansen K."/>
            <person name="Zheng H."/>
            <person name="Li S."/>
            <person name="Zhang X."/>
            <person name="Yang H."/>
            <person name="Wang J."/>
            <person name="Sun R."/>
            <person name="Zhang B."/>
            <person name="Jiang S."/>
            <person name="Wang J."/>
            <person name="Du Y."/>
            <person name="Li S."/>
        </authorList>
    </citation>
    <scope>NUCLEOTIDE SEQUENCE [LARGE SCALE GENOMIC DNA]</scope>
    <source>
        <strain evidence="2">cv. 9930</strain>
    </source>
</reference>
<dbReference type="EMBL" id="CM002928">
    <property type="protein sequence ID" value="KGN44127.1"/>
    <property type="molecule type" value="Genomic_DNA"/>
</dbReference>
<proteinExistence type="predicted"/>
<reference evidence="1 2" key="4">
    <citation type="journal article" date="2011" name="BMC Genomics">
        <title>RNA-Seq improves annotation of protein-coding genes in the cucumber genome.</title>
        <authorList>
            <person name="Li Z."/>
            <person name="Zhang Z."/>
            <person name="Yan P."/>
            <person name="Huang S."/>
            <person name="Fei Z."/>
            <person name="Lin K."/>
        </authorList>
    </citation>
    <scope>NUCLEOTIDE SEQUENCE [LARGE SCALE GENOMIC DNA]</scope>
    <source>
        <strain evidence="2">cv. 9930</strain>
    </source>
</reference>
<sequence length="58" mass="6594">MEKKALLLHGLRAFGLMGRKEQSSARSIINKEHEPMLNRSFLDSSLLLVCEIARLNAR</sequence>
<keyword evidence="2" id="KW-1185">Reference proteome</keyword>
<organism evidence="1 2">
    <name type="scientific">Cucumis sativus</name>
    <name type="common">Cucumber</name>
    <dbReference type="NCBI Taxonomy" id="3659"/>
    <lineage>
        <taxon>Eukaryota</taxon>
        <taxon>Viridiplantae</taxon>
        <taxon>Streptophyta</taxon>
        <taxon>Embryophyta</taxon>
        <taxon>Tracheophyta</taxon>
        <taxon>Spermatophyta</taxon>
        <taxon>Magnoliopsida</taxon>
        <taxon>eudicotyledons</taxon>
        <taxon>Gunneridae</taxon>
        <taxon>Pentapetalae</taxon>
        <taxon>rosids</taxon>
        <taxon>fabids</taxon>
        <taxon>Cucurbitales</taxon>
        <taxon>Cucurbitaceae</taxon>
        <taxon>Benincaseae</taxon>
        <taxon>Cucumis</taxon>
    </lineage>
</organism>
<accession>A0A0A0K743</accession>
<dbReference type="Proteomes" id="UP000029981">
    <property type="component" value="Chromosome 7"/>
</dbReference>
<evidence type="ECO:0000313" key="2">
    <source>
        <dbReference type="Proteomes" id="UP000029981"/>
    </source>
</evidence>